<dbReference type="EMBL" id="CAADJA010000002">
    <property type="protein sequence ID" value="VFS53610.1"/>
    <property type="molecule type" value="Genomic_DNA"/>
</dbReference>
<dbReference type="Gene3D" id="2.40.160.160">
    <property type="entry name" value="Inverse autotransporter, beta-domain"/>
    <property type="match status" value="1"/>
</dbReference>
<comment type="similarity">
    <text evidence="1">Belongs to the intimin/invasin family.</text>
</comment>
<sequence>MNYQLGTALDKQLDPDNVGAMRTLRGSRYDMVDRNYDIVLEYKEKSGLLEVDLAAVPATLLEGDTI</sequence>
<evidence type="ECO:0000256" key="1">
    <source>
        <dbReference type="ARBA" id="ARBA00010116"/>
    </source>
</evidence>
<dbReference type="Pfam" id="PF11924">
    <property type="entry name" value="IAT_beta"/>
    <property type="match status" value="1"/>
</dbReference>
<gene>
    <name evidence="3" type="ORF">NCTC12282_06589</name>
</gene>
<accession>A0A484ZZ09</accession>
<organism evidence="3 4">
    <name type="scientific">Budvicia aquatica</name>
    <dbReference type="NCBI Taxonomy" id="82979"/>
    <lineage>
        <taxon>Bacteria</taxon>
        <taxon>Pseudomonadati</taxon>
        <taxon>Pseudomonadota</taxon>
        <taxon>Gammaproteobacteria</taxon>
        <taxon>Enterobacterales</taxon>
        <taxon>Budviciaceae</taxon>
        <taxon>Budvicia</taxon>
    </lineage>
</organism>
<protein>
    <submittedName>
        <fullName evidence="3">Invasin</fullName>
    </submittedName>
</protein>
<dbReference type="PANTHER" id="PTHR39576">
    <property type="entry name" value="ATTACHING AND EFFACING PROTEIN HOMOLOG-RELATED-RELATED"/>
    <property type="match status" value="1"/>
</dbReference>
<evidence type="ECO:0000313" key="4">
    <source>
        <dbReference type="Proteomes" id="UP000373449"/>
    </source>
</evidence>
<dbReference type="PANTHER" id="PTHR39576:SF2">
    <property type="entry name" value="ATTACHING AND EFFACING PROTEIN HOMOLOG-RELATED"/>
    <property type="match status" value="1"/>
</dbReference>
<dbReference type="InterPro" id="IPR024519">
    <property type="entry name" value="IAT_beta"/>
</dbReference>
<proteinExistence type="inferred from homology"/>
<name>A0A484ZZ09_9GAMM</name>
<feature type="domain" description="Inverse autotransporter beta-domain" evidence="2">
    <location>
        <begin position="1"/>
        <end position="36"/>
    </location>
</feature>
<dbReference type="Proteomes" id="UP000373449">
    <property type="component" value="Unassembled WGS sequence"/>
</dbReference>
<evidence type="ECO:0000313" key="3">
    <source>
        <dbReference type="EMBL" id="VFS53610.1"/>
    </source>
</evidence>
<dbReference type="InterPro" id="IPR038177">
    <property type="entry name" value="IAT_beta_sf"/>
</dbReference>
<reference evidence="3 4" key="1">
    <citation type="submission" date="2019-03" db="EMBL/GenBank/DDBJ databases">
        <authorList>
            <consortium name="Pathogen Informatics"/>
        </authorList>
    </citation>
    <scope>NUCLEOTIDE SEQUENCE [LARGE SCALE GENOMIC DNA]</scope>
    <source>
        <strain evidence="3 4">NCTC12282</strain>
    </source>
</reference>
<dbReference type="GO" id="GO:0009279">
    <property type="term" value="C:cell outer membrane"/>
    <property type="evidence" value="ECO:0007669"/>
    <property type="project" value="TreeGrafter"/>
</dbReference>
<evidence type="ECO:0000259" key="2">
    <source>
        <dbReference type="Pfam" id="PF11924"/>
    </source>
</evidence>
<dbReference type="AlphaFoldDB" id="A0A484ZZ09"/>
<dbReference type="InterPro" id="IPR051715">
    <property type="entry name" value="Intimin-Invasin_domain"/>
</dbReference>